<reference evidence="1 2" key="1">
    <citation type="submission" date="2020-08" db="EMBL/GenBank/DDBJ databases">
        <authorList>
            <person name="Koutsovoulos G."/>
            <person name="Danchin GJ E."/>
        </authorList>
    </citation>
    <scope>NUCLEOTIDE SEQUENCE [LARGE SCALE GENOMIC DNA]</scope>
</reference>
<gene>
    <name evidence="1" type="ORF">MENT_LOCUS14215</name>
</gene>
<dbReference type="Proteomes" id="UP000580250">
    <property type="component" value="Unassembled WGS sequence"/>
</dbReference>
<organism evidence="1 2">
    <name type="scientific">Meloidogyne enterolobii</name>
    <name type="common">Root-knot nematode worm</name>
    <name type="synonym">Meloidogyne mayaguensis</name>
    <dbReference type="NCBI Taxonomy" id="390850"/>
    <lineage>
        <taxon>Eukaryota</taxon>
        <taxon>Metazoa</taxon>
        <taxon>Ecdysozoa</taxon>
        <taxon>Nematoda</taxon>
        <taxon>Chromadorea</taxon>
        <taxon>Rhabditida</taxon>
        <taxon>Tylenchina</taxon>
        <taxon>Tylenchomorpha</taxon>
        <taxon>Tylenchoidea</taxon>
        <taxon>Meloidogynidae</taxon>
        <taxon>Meloidogyninae</taxon>
        <taxon>Meloidogyne</taxon>
    </lineage>
</organism>
<evidence type="ECO:0000313" key="1">
    <source>
        <dbReference type="EMBL" id="CAD2160373.1"/>
    </source>
</evidence>
<comment type="caution">
    <text evidence="1">The sequence shown here is derived from an EMBL/GenBank/DDBJ whole genome shotgun (WGS) entry which is preliminary data.</text>
</comment>
<protein>
    <submittedName>
        <fullName evidence="1">Uncharacterized protein</fullName>
    </submittedName>
</protein>
<dbReference type="AlphaFoldDB" id="A0A6V7UKN2"/>
<proteinExistence type="predicted"/>
<dbReference type="EMBL" id="CAJEWN010000079">
    <property type="protein sequence ID" value="CAD2160373.1"/>
    <property type="molecule type" value="Genomic_DNA"/>
</dbReference>
<sequence>MVRRICSALSSSVVRNVKDGERAEQEMLYLIKEKRKDKSLFNIFSSKTFL</sequence>
<name>A0A6V7UKN2_MELEN</name>
<evidence type="ECO:0000313" key="2">
    <source>
        <dbReference type="Proteomes" id="UP000580250"/>
    </source>
</evidence>
<accession>A0A6V7UKN2</accession>